<dbReference type="Proteomes" id="UP000887565">
    <property type="component" value="Unplaced"/>
</dbReference>
<proteinExistence type="predicted"/>
<reference evidence="3" key="1">
    <citation type="submission" date="2022-11" db="UniProtKB">
        <authorList>
            <consortium name="WormBaseParasite"/>
        </authorList>
    </citation>
    <scope>IDENTIFICATION</scope>
</reference>
<evidence type="ECO:0000256" key="1">
    <source>
        <dbReference type="SAM" id="Phobius"/>
    </source>
</evidence>
<sequence>MKTEILNLKMIFASKCPRSLDYDLSRATKSSSTLWQSTVDNSTNLQPFDFASVLASRKNKFVSDKEIFFNPRIVKKWIRQTLLILWSAFVYFCCFIQVSSSDTYLDSTMGAKLTQTPN</sequence>
<evidence type="ECO:0000313" key="3">
    <source>
        <dbReference type="WBParaSite" id="nRc.2.0.1.t19619-RA"/>
    </source>
</evidence>
<keyword evidence="2" id="KW-1185">Reference proteome</keyword>
<organism evidence="2 3">
    <name type="scientific">Romanomermis culicivorax</name>
    <name type="common">Nematode worm</name>
    <dbReference type="NCBI Taxonomy" id="13658"/>
    <lineage>
        <taxon>Eukaryota</taxon>
        <taxon>Metazoa</taxon>
        <taxon>Ecdysozoa</taxon>
        <taxon>Nematoda</taxon>
        <taxon>Enoplea</taxon>
        <taxon>Dorylaimia</taxon>
        <taxon>Mermithida</taxon>
        <taxon>Mermithoidea</taxon>
        <taxon>Mermithidae</taxon>
        <taxon>Romanomermis</taxon>
    </lineage>
</organism>
<accession>A0A915J0J6</accession>
<protein>
    <submittedName>
        <fullName evidence="3">Uncharacterized protein</fullName>
    </submittedName>
</protein>
<evidence type="ECO:0000313" key="2">
    <source>
        <dbReference type="Proteomes" id="UP000887565"/>
    </source>
</evidence>
<keyword evidence="1" id="KW-0812">Transmembrane</keyword>
<feature type="transmembrane region" description="Helical" evidence="1">
    <location>
        <begin position="82"/>
        <end position="100"/>
    </location>
</feature>
<name>A0A915J0J6_ROMCU</name>
<dbReference type="WBParaSite" id="nRc.2.0.1.t19619-RA">
    <property type="protein sequence ID" value="nRc.2.0.1.t19619-RA"/>
    <property type="gene ID" value="nRc.2.0.1.g19619"/>
</dbReference>
<dbReference type="AlphaFoldDB" id="A0A915J0J6"/>
<keyword evidence="1" id="KW-0472">Membrane</keyword>
<keyword evidence="1" id="KW-1133">Transmembrane helix</keyword>